<proteinExistence type="predicted"/>
<name>A0A0A9FMH3_ARUDO</name>
<evidence type="ECO:0000313" key="1">
    <source>
        <dbReference type="EMBL" id="JAE11346.1"/>
    </source>
</evidence>
<reference evidence="1" key="2">
    <citation type="journal article" date="2015" name="Data Brief">
        <title>Shoot transcriptome of the giant reed, Arundo donax.</title>
        <authorList>
            <person name="Barrero R.A."/>
            <person name="Guerrero F.D."/>
            <person name="Moolhuijzen P."/>
            <person name="Goolsby J.A."/>
            <person name="Tidwell J."/>
            <person name="Bellgard S.E."/>
            <person name="Bellgard M.I."/>
        </authorList>
    </citation>
    <scope>NUCLEOTIDE SEQUENCE</scope>
    <source>
        <tissue evidence="1">Shoot tissue taken approximately 20 cm above the soil surface</tissue>
    </source>
</reference>
<dbReference type="EMBL" id="GBRH01186550">
    <property type="protein sequence ID" value="JAE11346.1"/>
    <property type="molecule type" value="Transcribed_RNA"/>
</dbReference>
<sequence length="24" mass="2807">MFQVFLYSNVIYMNLISSSRSTCC</sequence>
<organism evidence="1">
    <name type="scientific">Arundo donax</name>
    <name type="common">Giant reed</name>
    <name type="synonym">Donax arundinaceus</name>
    <dbReference type="NCBI Taxonomy" id="35708"/>
    <lineage>
        <taxon>Eukaryota</taxon>
        <taxon>Viridiplantae</taxon>
        <taxon>Streptophyta</taxon>
        <taxon>Embryophyta</taxon>
        <taxon>Tracheophyta</taxon>
        <taxon>Spermatophyta</taxon>
        <taxon>Magnoliopsida</taxon>
        <taxon>Liliopsida</taxon>
        <taxon>Poales</taxon>
        <taxon>Poaceae</taxon>
        <taxon>PACMAD clade</taxon>
        <taxon>Arundinoideae</taxon>
        <taxon>Arundineae</taxon>
        <taxon>Arundo</taxon>
    </lineage>
</organism>
<reference evidence="1" key="1">
    <citation type="submission" date="2014-09" db="EMBL/GenBank/DDBJ databases">
        <authorList>
            <person name="Magalhaes I.L.F."/>
            <person name="Oliveira U."/>
            <person name="Santos F.R."/>
            <person name="Vidigal T.H.D.A."/>
            <person name="Brescovit A.D."/>
            <person name="Santos A.J."/>
        </authorList>
    </citation>
    <scope>NUCLEOTIDE SEQUENCE</scope>
    <source>
        <tissue evidence="1">Shoot tissue taken approximately 20 cm above the soil surface</tissue>
    </source>
</reference>
<dbReference type="AlphaFoldDB" id="A0A0A9FMH3"/>
<protein>
    <submittedName>
        <fullName evidence="1">Uncharacterized protein</fullName>
    </submittedName>
</protein>
<accession>A0A0A9FMH3</accession>